<keyword evidence="4 6" id="KW-0175">Coiled coil</keyword>
<keyword evidence="1 6" id="KW-0963">Cytoplasm</keyword>
<dbReference type="EMBL" id="BAABKZ010000005">
    <property type="protein sequence ID" value="GAA5099911.1"/>
    <property type="molecule type" value="Genomic_DNA"/>
</dbReference>
<feature type="binding site" evidence="6">
    <location>
        <begin position="32"/>
        <end position="39"/>
    </location>
    <ligand>
        <name>ATP</name>
        <dbReference type="ChEBI" id="CHEBI:30616"/>
    </ligand>
</feature>
<feature type="domain" description="SMC hinge" evidence="8">
    <location>
        <begin position="506"/>
        <end position="613"/>
    </location>
</feature>
<dbReference type="Gene3D" id="3.40.50.300">
    <property type="entry name" value="P-loop containing nucleotide triphosphate hydrolases"/>
    <property type="match status" value="2"/>
</dbReference>
<feature type="coiled-coil region" evidence="6">
    <location>
        <begin position="973"/>
        <end position="1035"/>
    </location>
</feature>
<comment type="subunit">
    <text evidence="6">Homodimer.</text>
</comment>
<dbReference type="InterPro" id="IPR003395">
    <property type="entry name" value="RecF/RecN/SMC_N"/>
</dbReference>
<comment type="subcellular location">
    <subcellularLocation>
        <location evidence="6">Cytoplasm</location>
    </subcellularLocation>
</comment>
<dbReference type="Gene3D" id="3.30.70.1620">
    <property type="match status" value="1"/>
</dbReference>
<dbReference type="Pfam" id="PF06470">
    <property type="entry name" value="SMC_hinge"/>
    <property type="match status" value="1"/>
</dbReference>
<evidence type="ECO:0000313" key="9">
    <source>
        <dbReference type="EMBL" id="GAA5099911.1"/>
    </source>
</evidence>
<feature type="compositionally biased region" description="Acidic residues" evidence="7">
    <location>
        <begin position="953"/>
        <end position="963"/>
    </location>
</feature>
<keyword evidence="3 6" id="KW-0067">ATP-binding</keyword>
<evidence type="ECO:0000256" key="7">
    <source>
        <dbReference type="SAM" id="MobiDB-lite"/>
    </source>
</evidence>
<dbReference type="SMART" id="SM00968">
    <property type="entry name" value="SMC_hinge"/>
    <property type="match status" value="1"/>
</dbReference>
<dbReference type="HAMAP" id="MF_01894">
    <property type="entry name" value="Smc_prok"/>
    <property type="match status" value="1"/>
</dbReference>
<evidence type="ECO:0000256" key="3">
    <source>
        <dbReference type="ARBA" id="ARBA00022840"/>
    </source>
</evidence>
<dbReference type="PIRSF" id="PIRSF005719">
    <property type="entry name" value="SMC"/>
    <property type="match status" value="1"/>
</dbReference>
<feature type="coiled-coil region" evidence="6">
    <location>
        <begin position="408"/>
        <end position="490"/>
    </location>
</feature>
<comment type="similarity">
    <text evidence="6">Belongs to the SMC family.</text>
</comment>
<reference evidence="10" key="1">
    <citation type="journal article" date="2019" name="Int. J. Syst. Evol. Microbiol.">
        <title>The Global Catalogue of Microorganisms (GCM) 10K type strain sequencing project: providing services to taxonomists for standard genome sequencing and annotation.</title>
        <authorList>
            <consortium name="The Broad Institute Genomics Platform"/>
            <consortium name="The Broad Institute Genome Sequencing Center for Infectious Disease"/>
            <person name="Wu L."/>
            <person name="Ma J."/>
        </authorList>
    </citation>
    <scope>NUCLEOTIDE SEQUENCE [LARGE SCALE GENOMIC DNA]</scope>
    <source>
        <strain evidence="10">JCM 18959</strain>
    </source>
</reference>
<accession>A0ABP9MUF6</accession>
<evidence type="ECO:0000256" key="6">
    <source>
        <dbReference type="HAMAP-Rule" id="MF_01894"/>
    </source>
</evidence>
<dbReference type="SUPFAM" id="SSF52540">
    <property type="entry name" value="P-loop containing nucleoside triphosphate hydrolases"/>
    <property type="match status" value="1"/>
</dbReference>
<dbReference type="Proteomes" id="UP001501407">
    <property type="component" value="Unassembled WGS sequence"/>
</dbReference>
<dbReference type="CDD" id="cd03278">
    <property type="entry name" value="ABC_SMC_barmotin"/>
    <property type="match status" value="1"/>
</dbReference>
<dbReference type="RefSeq" id="WP_194415187.1">
    <property type="nucleotide sequence ID" value="NZ_BAABKZ010000005.1"/>
</dbReference>
<comment type="caution">
    <text evidence="9">The sequence shown here is derived from an EMBL/GenBank/DDBJ whole genome shotgun (WGS) entry which is preliminary data.</text>
</comment>
<organism evidence="9 10">
    <name type="scientific">Microbacterium yannicii</name>
    <dbReference type="NCBI Taxonomy" id="671622"/>
    <lineage>
        <taxon>Bacteria</taxon>
        <taxon>Bacillati</taxon>
        <taxon>Actinomycetota</taxon>
        <taxon>Actinomycetes</taxon>
        <taxon>Micrococcales</taxon>
        <taxon>Microbacteriaceae</taxon>
        <taxon>Microbacterium</taxon>
    </lineage>
</organism>
<sequence length="1191" mass="127702">MHLKSLTLKGFKSFAQPTTFALEPGVTCIVGPNGSGKSNVVDALAWVMGEQGAKTLRGGKMEDVIFAGTATRGPLGRAEVQLTIDNSDGALPIEYAEVTISRTLFRNGSSEYAINGESCRLLDVQELLSDSGLGREMHVIVGQGRLDSVLQATPEDRRGFIEEAAGILKHRRRKEKTLRKLDAMEANLTRLSDLAGELRRQLKPLGRQAEIAREAATIAAVVRDAKARLFADEISGLRAELASHAQSEQERHAERMVLQDSLDNARARIEQLETDQRSENVDAARRVAHGLERVQERLRGLYALAGQRLALLGDAEDEERIEFTTVSQAMIDEARAEIDAVSDGLGASQDAAAAAARDVVRARAELDALDADISAQSALVSEHDMRITALRGTAEAAASALAAVRTAVERQQKALDAALARRAEAEQVLAGVDPDVVPDASTADHAAAYERAQRDAADAETSVSTLRERLHAAEREREALTAQTAALSRALDVKNGASALIAQGREGVRGLVGDAVQVRSGFEAAIAAVLGPIAEGVLVDDRASAFAVAGAARDAEAGMVDIVIAEAGTMAPAFPELRGVVPAREVVTAPEGVLGLLSYVVVVDDLEVAREAGPRLADAELGGPVTLVTRRGEVYTEYSLRAGAGSSRSRLELAAERDAAAERRDEITVVAESLREALADATRELESARQRTKTTLATLRDHDAALAAHAEQVNRATVRHEAAVAECDRLAAGVAQAAAAVEEAESAARSAEDQLTAALEAPRPILDASAREGMLAALEAARDAEMRARLDVETLRERIRAGEARVVTLERQREREREAAAEAARRAVVRRAQREIAAGVAGQLPAVIDSVDRSLARARAELAAAESERAAVTTELGELRAQESAVRERLAGLTESVHTLELQIHEKRLHVGGLLERVQSELGIGEDILISEYGPDQPVPVPADGDSAQPDVDASDPEGEGDDAAVRTVPYDRAQQRRRLQEAERKLAQLGRVNPLALEEFEALEQRHRFMTEQLADLTQTRKDLLTIIEELDERMQSIFLAAFEDTKVAFGEVFPILFPGGTGSISLTDPDSPLTTGIEVAVRPVGKKIERLSLLSGGERSLAAVALLTAIFKARPSPFYILDEVEAALDDANLGRLLGVFEQLRASSQLIVITHQKRTMEIADALYGVSMRQDGVSAVVGQRIVERAAS</sequence>
<evidence type="ECO:0000313" key="10">
    <source>
        <dbReference type="Proteomes" id="UP001501407"/>
    </source>
</evidence>
<feature type="coiled-coil region" evidence="6">
    <location>
        <begin position="167"/>
        <end position="201"/>
    </location>
</feature>
<dbReference type="InterPro" id="IPR011890">
    <property type="entry name" value="SMC_prok"/>
</dbReference>
<feature type="region of interest" description="Disordered" evidence="7">
    <location>
        <begin position="933"/>
        <end position="964"/>
    </location>
</feature>
<evidence type="ECO:0000256" key="4">
    <source>
        <dbReference type="ARBA" id="ARBA00023054"/>
    </source>
</evidence>
<feature type="coiled-coil region" evidence="6">
    <location>
        <begin position="255"/>
        <end position="282"/>
    </location>
</feature>
<evidence type="ECO:0000256" key="5">
    <source>
        <dbReference type="ARBA" id="ARBA00023125"/>
    </source>
</evidence>
<name>A0ABP9MUF6_9MICO</name>
<dbReference type="InterPro" id="IPR027417">
    <property type="entry name" value="P-loop_NTPase"/>
</dbReference>
<protein>
    <recommendedName>
        <fullName evidence="6">Chromosome partition protein Smc</fullName>
    </recommendedName>
</protein>
<feature type="coiled-coil region" evidence="6">
    <location>
        <begin position="664"/>
        <end position="691"/>
    </location>
</feature>
<dbReference type="Gene3D" id="1.20.1060.20">
    <property type="match status" value="1"/>
</dbReference>
<dbReference type="NCBIfam" id="TIGR02168">
    <property type="entry name" value="SMC_prok_B"/>
    <property type="match status" value="1"/>
</dbReference>
<dbReference type="InterPro" id="IPR010935">
    <property type="entry name" value="SMC_hinge"/>
</dbReference>
<evidence type="ECO:0000256" key="2">
    <source>
        <dbReference type="ARBA" id="ARBA00022741"/>
    </source>
</evidence>
<evidence type="ECO:0000256" key="1">
    <source>
        <dbReference type="ARBA" id="ARBA00022490"/>
    </source>
</evidence>
<dbReference type="Pfam" id="PF02463">
    <property type="entry name" value="SMC_N"/>
    <property type="match status" value="1"/>
</dbReference>
<dbReference type="InterPro" id="IPR024704">
    <property type="entry name" value="SMC"/>
</dbReference>
<evidence type="ECO:0000259" key="8">
    <source>
        <dbReference type="SMART" id="SM00968"/>
    </source>
</evidence>
<feature type="coiled-coil region" evidence="6">
    <location>
        <begin position="734"/>
        <end position="882"/>
    </location>
</feature>
<dbReference type="SUPFAM" id="SSF75553">
    <property type="entry name" value="Smc hinge domain"/>
    <property type="match status" value="1"/>
</dbReference>
<comment type="function">
    <text evidence="6">Required for chromosome condensation and partitioning.</text>
</comment>
<keyword evidence="2 6" id="KW-0547">Nucleotide-binding</keyword>
<comment type="domain">
    <text evidence="6">Contains large globular domains required for ATP hydrolysis at each terminus and a third globular domain forming a flexible hinge near the middle of the molecule. These domains are separated by coiled-coil structures.</text>
</comment>
<dbReference type="InterPro" id="IPR036277">
    <property type="entry name" value="SMC_hinge_sf"/>
</dbReference>
<dbReference type="PANTHER" id="PTHR43977">
    <property type="entry name" value="STRUCTURAL MAINTENANCE OF CHROMOSOMES PROTEIN 3"/>
    <property type="match status" value="1"/>
</dbReference>
<keyword evidence="5 6" id="KW-0238">DNA-binding</keyword>
<keyword evidence="10" id="KW-1185">Reference proteome</keyword>
<proteinExistence type="inferred from homology"/>
<gene>
    <name evidence="6 9" type="primary">smc</name>
    <name evidence="9" type="ORF">GCM10025760_36660</name>
</gene>